<dbReference type="EMBL" id="SSTJ01000007">
    <property type="protein sequence ID" value="THG37139.1"/>
    <property type="molecule type" value="Genomic_DNA"/>
</dbReference>
<accession>A0A4S4G116</accession>
<name>A0A4S4G116_9ACTN</name>
<keyword evidence="2" id="KW-1133">Transmembrane helix</keyword>
<feature type="transmembrane region" description="Helical" evidence="2">
    <location>
        <begin position="44"/>
        <end position="62"/>
    </location>
</feature>
<protein>
    <submittedName>
        <fullName evidence="3">Holotricin-3</fullName>
    </submittedName>
</protein>
<dbReference type="Proteomes" id="UP000308978">
    <property type="component" value="Unassembled WGS sequence"/>
</dbReference>
<dbReference type="RefSeq" id="WP_136434456.1">
    <property type="nucleotide sequence ID" value="NZ_SSTJ01000007.1"/>
</dbReference>
<gene>
    <name evidence="3" type="ORF">E5986_06665</name>
</gene>
<reference evidence="3 4" key="1">
    <citation type="submission" date="2019-04" db="EMBL/GenBank/DDBJ databases">
        <title>Microbes associate with the intestines of laboratory mice.</title>
        <authorList>
            <person name="Navarre W."/>
            <person name="Wong E."/>
            <person name="Huang K.C."/>
            <person name="Tropini C."/>
            <person name="Ng K."/>
            <person name="Yu B."/>
        </authorList>
    </citation>
    <scope>NUCLEOTIDE SEQUENCE [LARGE SCALE GENOMIC DNA]</scope>
    <source>
        <strain evidence="3 4">NM80_B27</strain>
    </source>
</reference>
<evidence type="ECO:0000313" key="3">
    <source>
        <dbReference type="EMBL" id="THG37139.1"/>
    </source>
</evidence>
<dbReference type="AlphaFoldDB" id="A0A4S4G116"/>
<sequence length="102" mass="11620">MGIFKDENGRSYGDWTHRGQGRTREQANEIVTTDDEKKWYEQTFWIVFFLIVLWPVGLVMMWRGACTWHVAVKVIVTIAILGLVVVSYQMSQAVLAAQGTLG</sequence>
<feature type="transmembrane region" description="Helical" evidence="2">
    <location>
        <begin position="68"/>
        <end position="88"/>
    </location>
</feature>
<organism evidence="3 4">
    <name type="scientific">Adlercreutzia caecimuris</name>
    <dbReference type="NCBI Taxonomy" id="671266"/>
    <lineage>
        <taxon>Bacteria</taxon>
        <taxon>Bacillati</taxon>
        <taxon>Actinomycetota</taxon>
        <taxon>Coriobacteriia</taxon>
        <taxon>Eggerthellales</taxon>
        <taxon>Eggerthellaceae</taxon>
        <taxon>Adlercreutzia</taxon>
    </lineage>
</organism>
<evidence type="ECO:0000256" key="2">
    <source>
        <dbReference type="SAM" id="Phobius"/>
    </source>
</evidence>
<evidence type="ECO:0000313" key="4">
    <source>
        <dbReference type="Proteomes" id="UP000308978"/>
    </source>
</evidence>
<feature type="region of interest" description="Disordered" evidence="1">
    <location>
        <begin position="1"/>
        <end position="27"/>
    </location>
</feature>
<evidence type="ECO:0000256" key="1">
    <source>
        <dbReference type="SAM" id="MobiDB-lite"/>
    </source>
</evidence>
<proteinExistence type="predicted"/>
<comment type="caution">
    <text evidence="3">The sequence shown here is derived from an EMBL/GenBank/DDBJ whole genome shotgun (WGS) entry which is preliminary data.</text>
</comment>
<keyword evidence="2" id="KW-0812">Transmembrane</keyword>
<keyword evidence="2" id="KW-0472">Membrane</keyword>